<feature type="domain" description="CBS" evidence="4">
    <location>
        <begin position="257"/>
        <end position="312"/>
    </location>
</feature>
<evidence type="ECO:0000256" key="3">
    <source>
        <dbReference type="PROSITE-ProRule" id="PRU00703"/>
    </source>
</evidence>
<dbReference type="PANTHER" id="PTHR13780:SF25">
    <property type="entry name" value="CBS DOMAIN-CONTAINING PROTEIN"/>
    <property type="match status" value="1"/>
</dbReference>
<dbReference type="AlphaFoldDB" id="A0A8J4PP18"/>
<evidence type="ECO:0000256" key="2">
    <source>
        <dbReference type="ARBA" id="ARBA00023122"/>
    </source>
</evidence>
<dbReference type="PANTHER" id="PTHR13780">
    <property type="entry name" value="AMP-ACTIVATED PROTEIN KINASE, GAMMA REGULATORY SUBUNIT"/>
    <property type="match status" value="1"/>
</dbReference>
<dbReference type="Proteomes" id="UP000695562">
    <property type="component" value="Unassembled WGS sequence"/>
</dbReference>
<gene>
    <name evidence="5" type="ORF">CYY_007161</name>
</gene>
<keyword evidence="2 3" id="KW-0129">CBS domain</keyword>
<dbReference type="CDD" id="cd02205">
    <property type="entry name" value="CBS_pair_SF"/>
    <property type="match status" value="1"/>
</dbReference>
<dbReference type="InterPro" id="IPR046342">
    <property type="entry name" value="CBS_dom_sf"/>
</dbReference>
<protein>
    <recommendedName>
        <fullName evidence="4">CBS domain-containing protein</fullName>
    </recommendedName>
</protein>
<dbReference type="SMART" id="SM00116">
    <property type="entry name" value="CBS"/>
    <property type="match status" value="4"/>
</dbReference>
<keyword evidence="6" id="KW-1185">Reference proteome</keyword>
<dbReference type="SUPFAM" id="SSF54631">
    <property type="entry name" value="CBS-domain pair"/>
    <property type="match status" value="2"/>
</dbReference>
<sequence>MELLRTLKASSPVFPNDDSKVLSVNKDDTISKAFQVLIDNNILSVPVYDKNEKKFCCFFSMLDIIQEILDVTNNFKLPDGDISSVLTILQEKQLFKMSKVGDIANISKRDPFIIVNSEMKLDDVARVMVRNNIRRVPVLDSRGELCNVITNSRLIECVSHLFGMDHELTKMGQQTIAQLNIINYDVISVRSDKGAQEAFKIIAEMGVSGVGIVDQDNKLIGSINDSDLKLIKSHAQYLSLLYLPISQYLQVLEELKMKSKQILTFKETDCFKDVLENIVATKSHRLFLVDDDFKLKGVVSLQDILEKIVISV</sequence>
<accession>A0A8J4PP18</accession>
<dbReference type="PROSITE" id="PS51371">
    <property type="entry name" value="CBS"/>
    <property type="match status" value="4"/>
</dbReference>
<comment type="caution">
    <text evidence="5">The sequence shown here is derived from an EMBL/GenBank/DDBJ whole genome shotgun (WGS) entry which is preliminary data.</text>
</comment>
<evidence type="ECO:0000256" key="1">
    <source>
        <dbReference type="ARBA" id="ARBA00022737"/>
    </source>
</evidence>
<dbReference type="OrthoDB" id="449052at2759"/>
<evidence type="ECO:0000313" key="6">
    <source>
        <dbReference type="Proteomes" id="UP000695562"/>
    </source>
</evidence>
<keyword evidence="1" id="KW-0677">Repeat</keyword>
<dbReference type="Pfam" id="PF00571">
    <property type="entry name" value="CBS"/>
    <property type="match status" value="4"/>
</dbReference>
<proteinExistence type="predicted"/>
<dbReference type="InterPro" id="IPR000644">
    <property type="entry name" value="CBS_dom"/>
</dbReference>
<dbReference type="InterPro" id="IPR050511">
    <property type="entry name" value="AMPK_gamma/SDS23_families"/>
</dbReference>
<reference evidence="5" key="1">
    <citation type="submission" date="2020-01" db="EMBL/GenBank/DDBJ databases">
        <title>Development of genomics and gene disruption for Polysphondylium violaceum indicates a role for the polyketide synthase stlB in stalk morphogenesis.</title>
        <authorList>
            <person name="Narita B."/>
            <person name="Kawabe Y."/>
            <person name="Kin K."/>
            <person name="Saito T."/>
            <person name="Gibbs R."/>
            <person name="Kuspa A."/>
            <person name="Muzny D."/>
            <person name="Queller D."/>
            <person name="Richards S."/>
            <person name="Strassman J."/>
            <person name="Sucgang R."/>
            <person name="Worley K."/>
            <person name="Schaap P."/>
        </authorList>
    </citation>
    <scope>NUCLEOTIDE SEQUENCE</scope>
    <source>
        <strain evidence="5">QSvi11</strain>
    </source>
</reference>
<dbReference type="EMBL" id="AJWJ01000366">
    <property type="protein sequence ID" value="KAF2071517.1"/>
    <property type="molecule type" value="Genomic_DNA"/>
</dbReference>
<name>A0A8J4PP18_9MYCE</name>
<feature type="domain" description="CBS" evidence="4">
    <location>
        <begin position="17"/>
        <end position="77"/>
    </location>
</feature>
<feature type="domain" description="CBS" evidence="4">
    <location>
        <begin position="182"/>
        <end position="238"/>
    </location>
</feature>
<feature type="domain" description="CBS" evidence="4">
    <location>
        <begin position="106"/>
        <end position="168"/>
    </location>
</feature>
<organism evidence="5 6">
    <name type="scientific">Polysphondylium violaceum</name>
    <dbReference type="NCBI Taxonomy" id="133409"/>
    <lineage>
        <taxon>Eukaryota</taxon>
        <taxon>Amoebozoa</taxon>
        <taxon>Evosea</taxon>
        <taxon>Eumycetozoa</taxon>
        <taxon>Dictyostelia</taxon>
        <taxon>Dictyosteliales</taxon>
        <taxon>Dictyosteliaceae</taxon>
        <taxon>Polysphondylium</taxon>
    </lineage>
</organism>
<evidence type="ECO:0000313" key="5">
    <source>
        <dbReference type="EMBL" id="KAF2071517.1"/>
    </source>
</evidence>
<dbReference type="Gene3D" id="3.10.580.10">
    <property type="entry name" value="CBS-domain"/>
    <property type="match status" value="2"/>
</dbReference>
<evidence type="ECO:0000259" key="4">
    <source>
        <dbReference type="PROSITE" id="PS51371"/>
    </source>
</evidence>